<evidence type="ECO:0000256" key="6">
    <source>
        <dbReference type="ARBA" id="ARBA00023134"/>
    </source>
</evidence>
<dbReference type="PRINTS" id="PR00449">
    <property type="entry name" value="RASTRNSFRMNG"/>
</dbReference>
<sequence>MGERMRIVIVGSGGVGKSAITIQFLQGKFVKKYDPTIEDNYRKTIIIDEKSTFLDILDTAGQEEYSSMEDVYFKNGNGFVIVYSITNSQSFRKINEIRESLLMVKDKENFPMVILGNKCDLDEEREVLESEAKKFCEDIQVPFFETSALKNININQAFQELIRFVRKERELELLQKRKDKKCILM</sequence>
<dbReference type="GO" id="GO:0005525">
    <property type="term" value="F:GTP binding"/>
    <property type="evidence" value="ECO:0007669"/>
    <property type="project" value="UniProtKB-KW"/>
</dbReference>
<dbReference type="AlphaFoldDB" id="A0AAV7ZF91"/>
<keyword evidence="3" id="KW-1003">Cell membrane</keyword>
<dbReference type="SMART" id="SM00175">
    <property type="entry name" value="RAB"/>
    <property type="match status" value="1"/>
</dbReference>
<keyword evidence="7" id="KW-0472">Membrane</keyword>
<dbReference type="SMART" id="SM00174">
    <property type="entry name" value="RHO"/>
    <property type="match status" value="1"/>
</dbReference>
<dbReference type="SMART" id="SM00173">
    <property type="entry name" value="RAS"/>
    <property type="match status" value="1"/>
</dbReference>
<gene>
    <name evidence="8" type="ORF">M0812_15101</name>
    <name evidence="9" type="ORF">M0813_21279</name>
</gene>
<dbReference type="Proteomes" id="UP001150062">
    <property type="component" value="Unassembled WGS sequence"/>
</dbReference>
<dbReference type="EMBL" id="JANTQA010000032">
    <property type="protein sequence ID" value="KAJ3439080.1"/>
    <property type="molecule type" value="Genomic_DNA"/>
</dbReference>
<evidence type="ECO:0000256" key="3">
    <source>
        <dbReference type="ARBA" id="ARBA00022475"/>
    </source>
</evidence>
<evidence type="ECO:0000256" key="1">
    <source>
        <dbReference type="ARBA" id="ARBA00004236"/>
    </source>
</evidence>
<dbReference type="PROSITE" id="PS51419">
    <property type="entry name" value="RAB"/>
    <property type="match status" value="1"/>
</dbReference>
<dbReference type="PROSITE" id="PS51421">
    <property type="entry name" value="RAS"/>
    <property type="match status" value="1"/>
</dbReference>
<dbReference type="InterPro" id="IPR001806">
    <property type="entry name" value="Small_GTPase"/>
</dbReference>
<dbReference type="GO" id="GO:0007165">
    <property type="term" value="P:signal transduction"/>
    <property type="evidence" value="ECO:0007669"/>
    <property type="project" value="InterPro"/>
</dbReference>
<evidence type="ECO:0000313" key="11">
    <source>
        <dbReference type="Proteomes" id="UP001150062"/>
    </source>
</evidence>
<evidence type="ECO:0000256" key="2">
    <source>
        <dbReference type="ARBA" id="ARBA00011984"/>
    </source>
</evidence>
<dbReference type="GO" id="GO:0005886">
    <property type="term" value="C:plasma membrane"/>
    <property type="evidence" value="ECO:0007669"/>
    <property type="project" value="UniProtKB-SubCell"/>
</dbReference>
<accession>A0AAV7ZF91</accession>
<evidence type="ECO:0000313" key="10">
    <source>
        <dbReference type="Proteomes" id="UP001146793"/>
    </source>
</evidence>
<dbReference type="PROSITE" id="PS51420">
    <property type="entry name" value="RHO"/>
    <property type="match status" value="1"/>
</dbReference>
<keyword evidence="6" id="KW-0342">GTP-binding</keyword>
<comment type="caution">
    <text evidence="8">The sequence shown here is derived from an EMBL/GenBank/DDBJ whole genome shotgun (WGS) entry which is preliminary data.</text>
</comment>
<name>A0AAV7ZF91_9EUKA</name>
<reference evidence="8" key="2">
    <citation type="submission" date="2022-08" db="EMBL/GenBank/DDBJ databases">
        <title>Novel sulphate-reducing endosymbionts in the free-living metamonad Anaeramoeba.</title>
        <authorList>
            <person name="Jerlstrom-Hultqvist J."/>
            <person name="Cepicka I."/>
            <person name="Gallot-Lavallee L."/>
            <person name="Salas-Leiva D."/>
            <person name="Curtis B.A."/>
            <person name="Zahonova K."/>
            <person name="Pipaliya S."/>
            <person name="Dacks J."/>
            <person name="Roger A.J."/>
        </authorList>
    </citation>
    <scope>NUCLEOTIDE SEQUENCE</scope>
    <source>
        <strain evidence="8">Busselton2</strain>
    </source>
</reference>
<evidence type="ECO:0000256" key="5">
    <source>
        <dbReference type="ARBA" id="ARBA00022801"/>
    </source>
</evidence>
<keyword evidence="5" id="KW-0378">Hydrolase</keyword>
<proteinExistence type="predicted"/>
<dbReference type="InterPro" id="IPR020849">
    <property type="entry name" value="Small_GTPase_Ras-type"/>
</dbReference>
<dbReference type="FunFam" id="3.40.50.300:FF:000343">
    <property type="entry name" value="Ras family gtpase"/>
    <property type="match status" value="1"/>
</dbReference>
<dbReference type="SMART" id="SM00176">
    <property type="entry name" value="RAN"/>
    <property type="match status" value="1"/>
</dbReference>
<dbReference type="GO" id="GO:0003925">
    <property type="term" value="F:G protein activity"/>
    <property type="evidence" value="ECO:0007669"/>
    <property type="project" value="UniProtKB-EC"/>
</dbReference>
<dbReference type="InterPro" id="IPR005225">
    <property type="entry name" value="Small_GTP-bd"/>
</dbReference>
<dbReference type="NCBIfam" id="TIGR00231">
    <property type="entry name" value="small_GTP"/>
    <property type="match status" value="1"/>
</dbReference>
<keyword evidence="4" id="KW-0547">Nucleotide-binding</keyword>
<evidence type="ECO:0000313" key="9">
    <source>
        <dbReference type="EMBL" id="KAJ6244021.1"/>
    </source>
</evidence>
<dbReference type="InterPro" id="IPR027417">
    <property type="entry name" value="P-loop_NTPase"/>
</dbReference>
<evidence type="ECO:0000256" key="4">
    <source>
        <dbReference type="ARBA" id="ARBA00022741"/>
    </source>
</evidence>
<evidence type="ECO:0000313" key="8">
    <source>
        <dbReference type="EMBL" id="KAJ3439080.1"/>
    </source>
</evidence>
<protein>
    <recommendedName>
        <fullName evidence="2">small monomeric GTPase</fullName>
        <ecNumber evidence="2">3.6.5.2</ecNumber>
    </recommendedName>
</protein>
<comment type="subcellular location">
    <subcellularLocation>
        <location evidence="1">Cell membrane</location>
    </subcellularLocation>
</comment>
<dbReference type="PANTHER" id="PTHR24070">
    <property type="entry name" value="RAS, DI-RAS, AND RHEB FAMILY MEMBERS OF SMALL GTPASE SUPERFAMILY"/>
    <property type="match status" value="1"/>
</dbReference>
<evidence type="ECO:0000256" key="7">
    <source>
        <dbReference type="ARBA" id="ARBA00023136"/>
    </source>
</evidence>
<dbReference type="Gene3D" id="3.40.50.300">
    <property type="entry name" value="P-loop containing nucleotide triphosphate hydrolases"/>
    <property type="match status" value="1"/>
</dbReference>
<dbReference type="EC" id="3.6.5.2" evidence="2"/>
<dbReference type="Proteomes" id="UP001146793">
    <property type="component" value="Unassembled WGS sequence"/>
</dbReference>
<dbReference type="Pfam" id="PF00071">
    <property type="entry name" value="Ras"/>
    <property type="match status" value="1"/>
</dbReference>
<organism evidence="8 10">
    <name type="scientific">Anaeramoeba flamelloides</name>
    <dbReference type="NCBI Taxonomy" id="1746091"/>
    <lineage>
        <taxon>Eukaryota</taxon>
        <taxon>Metamonada</taxon>
        <taxon>Anaeramoebidae</taxon>
        <taxon>Anaeramoeba</taxon>
    </lineage>
</organism>
<reference evidence="9" key="1">
    <citation type="submission" date="2022-08" db="EMBL/GenBank/DDBJ databases">
        <title>Novel sulfate-reducing endosymbionts in the free-living metamonad Anaeramoeba.</title>
        <authorList>
            <person name="Jerlstrom-Hultqvist J."/>
            <person name="Cepicka I."/>
            <person name="Gallot-Lavallee L."/>
            <person name="Salas-Leiva D."/>
            <person name="Curtis B.A."/>
            <person name="Zahonova K."/>
            <person name="Pipaliya S."/>
            <person name="Dacks J."/>
            <person name="Roger A.J."/>
        </authorList>
    </citation>
    <scope>NUCLEOTIDE SEQUENCE</scope>
    <source>
        <strain evidence="9">Schooner1</strain>
    </source>
</reference>
<keyword evidence="11" id="KW-1185">Reference proteome</keyword>
<dbReference type="SUPFAM" id="SSF52540">
    <property type="entry name" value="P-loop containing nucleoside triphosphate hydrolases"/>
    <property type="match status" value="1"/>
</dbReference>
<dbReference type="CDD" id="cd00876">
    <property type="entry name" value="Ras"/>
    <property type="match status" value="1"/>
</dbReference>
<dbReference type="EMBL" id="JAOAOG010000166">
    <property type="protein sequence ID" value="KAJ6244021.1"/>
    <property type="molecule type" value="Genomic_DNA"/>
</dbReference>